<dbReference type="Proteomes" id="UP001153269">
    <property type="component" value="Unassembled WGS sequence"/>
</dbReference>
<protein>
    <submittedName>
        <fullName evidence="2">Uncharacterized protein</fullName>
    </submittedName>
</protein>
<organism evidence="2 3">
    <name type="scientific">Pleuronectes platessa</name>
    <name type="common">European plaice</name>
    <dbReference type="NCBI Taxonomy" id="8262"/>
    <lineage>
        <taxon>Eukaryota</taxon>
        <taxon>Metazoa</taxon>
        <taxon>Chordata</taxon>
        <taxon>Craniata</taxon>
        <taxon>Vertebrata</taxon>
        <taxon>Euteleostomi</taxon>
        <taxon>Actinopterygii</taxon>
        <taxon>Neopterygii</taxon>
        <taxon>Teleostei</taxon>
        <taxon>Neoteleostei</taxon>
        <taxon>Acanthomorphata</taxon>
        <taxon>Carangaria</taxon>
        <taxon>Pleuronectiformes</taxon>
        <taxon>Pleuronectoidei</taxon>
        <taxon>Pleuronectidae</taxon>
        <taxon>Pleuronectes</taxon>
    </lineage>
</organism>
<feature type="compositionally biased region" description="Basic and acidic residues" evidence="1">
    <location>
        <begin position="253"/>
        <end position="265"/>
    </location>
</feature>
<accession>A0A9N7YJ56</accession>
<feature type="compositionally biased region" description="Basic and acidic residues" evidence="1">
    <location>
        <begin position="9"/>
        <end position="18"/>
    </location>
</feature>
<name>A0A9N7YJ56_PLEPL</name>
<feature type="compositionally biased region" description="Polar residues" evidence="1">
    <location>
        <begin position="19"/>
        <end position="32"/>
    </location>
</feature>
<proteinExistence type="predicted"/>
<reference evidence="2" key="1">
    <citation type="submission" date="2020-03" db="EMBL/GenBank/DDBJ databases">
        <authorList>
            <person name="Weist P."/>
        </authorList>
    </citation>
    <scope>NUCLEOTIDE SEQUENCE</scope>
</reference>
<evidence type="ECO:0000256" key="1">
    <source>
        <dbReference type="SAM" id="MobiDB-lite"/>
    </source>
</evidence>
<sequence length="265" mass="28563">MKGSLGHLQTDRQRDRQTEGQTESCNYSSFSESPPCPDPQRPLKAPVEGFATASQEQQKKEEEELGALDAVHGAESHSVLSRPTTSFSLIALPRPSSPLPPHPESSPRLLGLCLLSITSRPSSTGPASIMDEPGGAGFTFNLPFTNRATEHVALRCPPLSDLLLPDSLTSPLLLLVSQSDASILKLTECSDAPKEARSISLFGYRLSKHYTGSCDDNEVTKQSHSRERAKGKQVIKATEEEEDGAGEVAQEVKGGEAEMERRALG</sequence>
<dbReference type="AlphaFoldDB" id="A0A9N7YJ56"/>
<gene>
    <name evidence="2" type="ORF">PLEPLA_LOCUS21485</name>
</gene>
<feature type="compositionally biased region" description="Basic and acidic residues" evidence="1">
    <location>
        <begin position="218"/>
        <end position="230"/>
    </location>
</feature>
<evidence type="ECO:0000313" key="3">
    <source>
        <dbReference type="Proteomes" id="UP001153269"/>
    </source>
</evidence>
<feature type="region of interest" description="Disordered" evidence="1">
    <location>
        <begin position="215"/>
        <end position="265"/>
    </location>
</feature>
<comment type="caution">
    <text evidence="2">The sequence shown here is derived from an EMBL/GenBank/DDBJ whole genome shotgun (WGS) entry which is preliminary data.</text>
</comment>
<dbReference type="EMBL" id="CADEAL010001557">
    <property type="protein sequence ID" value="CAB1433395.1"/>
    <property type="molecule type" value="Genomic_DNA"/>
</dbReference>
<keyword evidence="3" id="KW-1185">Reference proteome</keyword>
<feature type="region of interest" description="Disordered" evidence="1">
    <location>
        <begin position="1"/>
        <end position="66"/>
    </location>
</feature>
<evidence type="ECO:0000313" key="2">
    <source>
        <dbReference type="EMBL" id="CAB1433395.1"/>
    </source>
</evidence>